<evidence type="ECO:0000256" key="2">
    <source>
        <dbReference type="ARBA" id="ARBA00022679"/>
    </source>
</evidence>
<dbReference type="Pfam" id="PF01501">
    <property type="entry name" value="Glyco_transf_8"/>
    <property type="match status" value="1"/>
</dbReference>
<accession>A0AAE3VBA8</accession>
<evidence type="ECO:0000313" key="4">
    <source>
        <dbReference type="EMBL" id="MDQ0152795.1"/>
    </source>
</evidence>
<dbReference type="AlphaFoldDB" id="A0AAE3VBA8"/>
<dbReference type="Proteomes" id="UP001241537">
    <property type="component" value="Unassembled WGS sequence"/>
</dbReference>
<keyword evidence="5" id="KW-1185">Reference proteome</keyword>
<dbReference type="InterPro" id="IPR050748">
    <property type="entry name" value="Glycosyltrans_8_dom-fam"/>
</dbReference>
<dbReference type="PANTHER" id="PTHR13778">
    <property type="entry name" value="GLYCOSYLTRANSFERASE 8 DOMAIN-CONTAINING PROTEIN"/>
    <property type="match status" value="1"/>
</dbReference>
<evidence type="ECO:0000256" key="1">
    <source>
        <dbReference type="ARBA" id="ARBA00022676"/>
    </source>
</evidence>
<dbReference type="InterPro" id="IPR029044">
    <property type="entry name" value="Nucleotide-diphossugar_trans"/>
</dbReference>
<proteinExistence type="predicted"/>
<name>A0AAE3VBA8_9FIRM</name>
<dbReference type="CDD" id="cd04194">
    <property type="entry name" value="GT8_A4GalT_like"/>
    <property type="match status" value="1"/>
</dbReference>
<dbReference type="PANTHER" id="PTHR13778:SF47">
    <property type="entry name" value="LIPOPOLYSACCHARIDE 1,3-GALACTOSYLTRANSFERASE"/>
    <property type="match status" value="1"/>
</dbReference>
<protein>
    <submittedName>
        <fullName evidence="4">Lipopolysaccharide biosynthesis glycosyltransferase</fullName>
    </submittedName>
</protein>
<evidence type="ECO:0000313" key="5">
    <source>
        <dbReference type="Proteomes" id="UP001241537"/>
    </source>
</evidence>
<organism evidence="4 5">
    <name type="scientific">Moryella indoligenes</name>
    <dbReference type="NCBI Taxonomy" id="371674"/>
    <lineage>
        <taxon>Bacteria</taxon>
        <taxon>Bacillati</taxon>
        <taxon>Bacillota</taxon>
        <taxon>Clostridia</taxon>
        <taxon>Lachnospirales</taxon>
        <taxon>Lachnospiraceae</taxon>
        <taxon>Moryella</taxon>
    </lineage>
</organism>
<dbReference type="GO" id="GO:0046872">
    <property type="term" value="F:metal ion binding"/>
    <property type="evidence" value="ECO:0007669"/>
    <property type="project" value="UniProtKB-KW"/>
</dbReference>
<reference evidence="4" key="1">
    <citation type="submission" date="2023-07" db="EMBL/GenBank/DDBJ databases">
        <title>Genomic Encyclopedia of Type Strains, Phase IV (KMG-IV): sequencing the most valuable type-strain genomes for metagenomic binning, comparative biology and taxonomic classification.</title>
        <authorList>
            <person name="Goeker M."/>
        </authorList>
    </citation>
    <scope>NUCLEOTIDE SEQUENCE</scope>
    <source>
        <strain evidence="4">DSM 19659</strain>
    </source>
</reference>
<dbReference type="Gene3D" id="3.90.550.10">
    <property type="entry name" value="Spore Coat Polysaccharide Biosynthesis Protein SpsA, Chain A"/>
    <property type="match status" value="1"/>
</dbReference>
<gene>
    <name evidence="4" type="ORF">J2S20_001493</name>
</gene>
<keyword evidence="3" id="KW-0479">Metal-binding</keyword>
<dbReference type="InterPro" id="IPR002495">
    <property type="entry name" value="Glyco_trans_8"/>
</dbReference>
<keyword evidence="1" id="KW-0328">Glycosyltransferase</keyword>
<comment type="caution">
    <text evidence="4">The sequence shown here is derived from an EMBL/GenBank/DDBJ whole genome shotgun (WGS) entry which is preliminary data.</text>
</comment>
<dbReference type="EMBL" id="JAUSTO010000008">
    <property type="protein sequence ID" value="MDQ0152795.1"/>
    <property type="molecule type" value="Genomic_DNA"/>
</dbReference>
<keyword evidence="2" id="KW-0808">Transferase</keyword>
<dbReference type="SUPFAM" id="SSF53448">
    <property type="entry name" value="Nucleotide-diphospho-sugar transferases"/>
    <property type="match status" value="1"/>
</dbReference>
<evidence type="ECO:0000256" key="3">
    <source>
        <dbReference type="ARBA" id="ARBA00022723"/>
    </source>
</evidence>
<sequence>MNVAYVSNENYARHLAVSLCSLCDSNADAEELNIYVISTGIGERSKEKIRRTADAFGRTVEFRDFWNLGARFERCPDTGSFDISTMGRLFLGELLPETAERVLYLDCDTVVLKPLARLWDTKLAGCVLAAVQEPTIYPEVKRYLHMEAEEPYFNAGVLLIDLKRWREERITEQLLSYYSAIEEESLFNDQDALNGCLAGRIRSVAPKWNFFTNYRYFRYDTLCRMQPSYRVHSRESFAFARRKPSIVHFAGDERPWKAGALNHYGKAYEAYLEMTPFAGTEKERGSEWKLLMYHGMDLITPVLPGLRARIGHHYVTKLIRERSARRRER</sequence>
<dbReference type="GO" id="GO:0016757">
    <property type="term" value="F:glycosyltransferase activity"/>
    <property type="evidence" value="ECO:0007669"/>
    <property type="project" value="UniProtKB-KW"/>
</dbReference>